<dbReference type="InterPro" id="IPR017850">
    <property type="entry name" value="Alkaline_phosphatase_core_sf"/>
</dbReference>
<dbReference type="AlphaFoldDB" id="A0A1M5LWE5"/>
<accession>A0A1M5LWE5</accession>
<dbReference type="Pfam" id="PF01663">
    <property type="entry name" value="Phosphodiest"/>
    <property type="match status" value="1"/>
</dbReference>
<dbReference type="GO" id="GO:0051377">
    <property type="term" value="F:mannose-ethanolamine phosphotransferase activity"/>
    <property type="evidence" value="ECO:0007669"/>
    <property type="project" value="InterPro"/>
</dbReference>
<dbReference type="GO" id="GO:0006506">
    <property type="term" value="P:GPI anchor biosynthetic process"/>
    <property type="evidence" value="ECO:0007669"/>
    <property type="project" value="InterPro"/>
</dbReference>
<dbReference type="InterPro" id="IPR007070">
    <property type="entry name" value="GPI_EtnP_transferase_1"/>
</dbReference>
<dbReference type="RefSeq" id="WP_073090332.1">
    <property type="nucleotide sequence ID" value="NZ_FQWY01000009.1"/>
</dbReference>
<proteinExistence type="predicted"/>
<keyword evidence="2" id="KW-1185">Reference proteome</keyword>
<dbReference type="SUPFAM" id="SSF53649">
    <property type="entry name" value="Alkaline phosphatase-like"/>
    <property type="match status" value="1"/>
</dbReference>
<dbReference type="GO" id="GO:0016020">
    <property type="term" value="C:membrane"/>
    <property type="evidence" value="ECO:0007669"/>
    <property type="project" value="GOC"/>
</dbReference>
<dbReference type="EMBL" id="FQWY01000009">
    <property type="protein sequence ID" value="SHG69442.1"/>
    <property type="molecule type" value="Genomic_DNA"/>
</dbReference>
<reference evidence="2" key="1">
    <citation type="submission" date="2016-11" db="EMBL/GenBank/DDBJ databases">
        <authorList>
            <person name="Varghese N."/>
            <person name="Submissions S."/>
        </authorList>
    </citation>
    <scope>NUCLEOTIDE SEQUENCE [LARGE SCALE GENOMIC DNA]</scope>
    <source>
        <strain evidence="2">DSM 11003</strain>
    </source>
</reference>
<gene>
    <name evidence="1" type="ORF">SAMN02745221_00773</name>
</gene>
<evidence type="ECO:0000313" key="2">
    <source>
        <dbReference type="Proteomes" id="UP000242329"/>
    </source>
</evidence>
<dbReference type="STRING" id="1123382.SAMN02745221_00773"/>
<organism evidence="1 2">
    <name type="scientific">Thermosyntropha lipolytica DSM 11003</name>
    <dbReference type="NCBI Taxonomy" id="1123382"/>
    <lineage>
        <taxon>Bacteria</taxon>
        <taxon>Bacillati</taxon>
        <taxon>Bacillota</taxon>
        <taxon>Clostridia</taxon>
        <taxon>Eubacteriales</taxon>
        <taxon>Syntrophomonadaceae</taxon>
        <taxon>Thermosyntropha</taxon>
    </lineage>
</organism>
<protein>
    <submittedName>
        <fullName evidence="1">Type I phosphodiesterase / nucleotide pyrophosphatase</fullName>
    </submittedName>
</protein>
<name>A0A1M5LWE5_9FIRM</name>
<dbReference type="PANTHER" id="PTHR12250">
    <property type="entry name" value="PHOSPHATIDYLINOSITOL GLYCAN, CLASS N"/>
    <property type="match status" value="1"/>
</dbReference>
<dbReference type="PANTHER" id="PTHR12250:SF0">
    <property type="entry name" value="GPI ETHANOLAMINE PHOSPHATE TRANSFERASE 1"/>
    <property type="match status" value="1"/>
</dbReference>
<dbReference type="Proteomes" id="UP000242329">
    <property type="component" value="Unassembled WGS sequence"/>
</dbReference>
<sequence>MSRLIFILLDGLRYDVALSSMGFLNHLIEADKAALYLVKAELPTLSRPGYATLFSGTNSSIHEITTNTYLKPSPVPSLFHLAREKNLRTAAAAYSWISELYNRAPFNPLTEREQENEENPIQFGRFYFEDSYPCTHLFADAESLRKKYDPHLLLIHPMSIDFKGHLYGGDSKEYQQEVMFVDSLLASLIPVWCREGYHIIITSDHGMDEKGMHGGNTLKERQVPLFTITPLIEAGYYRHEIPQTAIAPLAARMMQLENVMPLPFKTWPGWQEEKIVAFKKAR</sequence>
<dbReference type="Gene3D" id="3.40.720.10">
    <property type="entry name" value="Alkaline Phosphatase, subunit A"/>
    <property type="match status" value="1"/>
</dbReference>
<evidence type="ECO:0000313" key="1">
    <source>
        <dbReference type="EMBL" id="SHG69442.1"/>
    </source>
</evidence>
<dbReference type="InterPro" id="IPR002591">
    <property type="entry name" value="Phosphodiest/P_Trfase"/>
</dbReference>
<dbReference type="OrthoDB" id="8580666at2"/>